<dbReference type="AlphaFoldDB" id="A0A8K0JGR2"/>
<dbReference type="InterPro" id="IPR050271">
    <property type="entry name" value="UDP-glycosyltransferase"/>
</dbReference>
<dbReference type="PANTHER" id="PTHR48043">
    <property type="entry name" value="EG:EG0003.4 PROTEIN-RELATED"/>
    <property type="match status" value="1"/>
</dbReference>
<keyword evidence="1" id="KW-0328">Glycosyltransferase</keyword>
<comment type="caution">
    <text evidence="4">The sequence shown here is derived from an EMBL/GenBank/DDBJ whole genome shotgun (WGS) entry which is preliminary data.</text>
</comment>
<proteinExistence type="predicted"/>
<gene>
    <name evidence="4" type="ORF">FFLO_06461</name>
</gene>
<evidence type="ECO:0000256" key="1">
    <source>
        <dbReference type="ARBA" id="ARBA00022676"/>
    </source>
</evidence>
<dbReference type="Pfam" id="PF00201">
    <property type="entry name" value="UDPGT"/>
    <property type="match status" value="1"/>
</dbReference>
<dbReference type="SUPFAM" id="SSF53756">
    <property type="entry name" value="UDP-Glycosyltransferase/glycogen phosphorylase"/>
    <property type="match status" value="1"/>
</dbReference>
<organism evidence="4 5">
    <name type="scientific">Filobasidium floriforme</name>
    <dbReference type="NCBI Taxonomy" id="5210"/>
    <lineage>
        <taxon>Eukaryota</taxon>
        <taxon>Fungi</taxon>
        <taxon>Dikarya</taxon>
        <taxon>Basidiomycota</taxon>
        <taxon>Agaricomycotina</taxon>
        <taxon>Tremellomycetes</taxon>
        <taxon>Filobasidiales</taxon>
        <taxon>Filobasidiaceae</taxon>
        <taxon>Filobasidium</taxon>
    </lineage>
</organism>
<evidence type="ECO:0000313" key="4">
    <source>
        <dbReference type="EMBL" id="KAG7528006.1"/>
    </source>
</evidence>
<protein>
    <submittedName>
        <fullName evidence="4">Uncharacterized protein</fullName>
    </submittedName>
</protein>
<reference evidence="4" key="1">
    <citation type="submission" date="2020-04" db="EMBL/GenBank/DDBJ databases">
        <title>Analysis of mating type loci in Filobasidium floriforme.</title>
        <authorList>
            <person name="Nowrousian M."/>
        </authorList>
    </citation>
    <scope>NUCLEOTIDE SEQUENCE</scope>
    <source>
        <strain evidence="4">CBS 6242</strain>
    </source>
</reference>
<accession>A0A8K0JGR2</accession>
<keyword evidence="3" id="KW-0812">Transmembrane</keyword>
<keyword evidence="3" id="KW-1133">Transmembrane helix</keyword>
<name>A0A8K0JGR2_9TREE</name>
<feature type="transmembrane region" description="Helical" evidence="3">
    <location>
        <begin position="202"/>
        <end position="223"/>
    </location>
</feature>
<dbReference type="InterPro" id="IPR002213">
    <property type="entry name" value="UDP_glucos_trans"/>
</dbReference>
<dbReference type="EMBL" id="JABELV010000213">
    <property type="protein sequence ID" value="KAG7528006.1"/>
    <property type="molecule type" value="Genomic_DNA"/>
</dbReference>
<evidence type="ECO:0000256" key="2">
    <source>
        <dbReference type="ARBA" id="ARBA00022679"/>
    </source>
</evidence>
<dbReference type="GO" id="GO:0008194">
    <property type="term" value="F:UDP-glycosyltransferase activity"/>
    <property type="evidence" value="ECO:0007669"/>
    <property type="project" value="InterPro"/>
</dbReference>
<dbReference type="Proteomes" id="UP000812966">
    <property type="component" value="Unassembled WGS sequence"/>
</dbReference>
<sequence length="502" mass="55822">MEEVKKPTGRPLRIMMLTNSEYGQANVHLAVLYELIVKGGLDIHFTSFKNLEPRVKDVERRARSAVDQNRSLVTFHEIGGICMIKRLEKKTGKPFEREIRKPGFFGAWKALSMAPDILMPWSAEEFVEQVGRIGGLIDEIKPDLVVCDPLYLIGRDACRWKNAKTVILSPNTVKEHVLHLQGVRALWMWGGIATGYPYPLPWYLIPLAIIISLRGAILMVVAFKTNAIANARKELGMDWPLAVFDRDAPNELREYIVSTPELDLAAIIPSKVACVGPILQAVERVEGKDRDLAGWLARGPTVLIVLGSMFDIRPAYAQELVKALRQIMDTRNDVQILWKYQSSEVKSASALEPLQDLVSEDRLRVVDWLEADPLAVLQTGHVCCFVNHGGSNSYHEAMATGTPQVLLPAWFDCYEFAARTEWLQNGAWGNAKGSYTDTGIIGQEFANTVLDVIGRTTDDDTAKAMKARCVGYAKLAVARGGRQRAAAEILQIAEDLATVNLD</sequence>
<keyword evidence="5" id="KW-1185">Reference proteome</keyword>
<dbReference type="PANTHER" id="PTHR48043:SF145">
    <property type="entry name" value="FI06409P-RELATED"/>
    <property type="match status" value="1"/>
</dbReference>
<evidence type="ECO:0000313" key="5">
    <source>
        <dbReference type="Proteomes" id="UP000812966"/>
    </source>
</evidence>
<dbReference type="Gene3D" id="3.40.50.2000">
    <property type="entry name" value="Glycogen Phosphorylase B"/>
    <property type="match status" value="2"/>
</dbReference>
<keyword evidence="2" id="KW-0808">Transferase</keyword>
<evidence type="ECO:0000256" key="3">
    <source>
        <dbReference type="SAM" id="Phobius"/>
    </source>
</evidence>
<keyword evidence="3" id="KW-0472">Membrane</keyword>